<proteinExistence type="predicted"/>
<dbReference type="Gramene" id="TVU21939">
    <property type="protein sequence ID" value="TVU21939"/>
    <property type="gene ID" value="EJB05_31610"/>
</dbReference>
<evidence type="ECO:0000313" key="2">
    <source>
        <dbReference type="Proteomes" id="UP000324897"/>
    </source>
</evidence>
<keyword evidence="2" id="KW-1185">Reference proteome</keyword>
<name>A0A5J9UDZ3_9POAL</name>
<sequence length="187" mass="21032">MDRTEASDIRQPPLAPSPLPARSAGIMALIQAQVLFAPHNHRLPDRLRPLPTLILTYHAPAGFHCPPLVRHHRGEWRLRRRSARRTSRKILRCPATSLCQINSSSLIGNRENSEMKYECPIRSELLLQSKASQAVMNSNNGSRIVSLSTCTKIGAISFAVGVVVRFTLKRRLCPWAARLLKRIKDDD</sequence>
<organism evidence="1 2">
    <name type="scientific">Eragrostis curvula</name>
    <name type="common">weeping love grass</name>
    <dbReference type="NCBI Taxonomy" id="38414"/>
    <lineage>
        <taxon>Eukaryota</taxon>
        <taxon>Viridiplantae</taxon>
        <taxon>Streptophyta</taxon>
        <taxon>Embryophyta</taxon>
        <taxon>Tracheophyta</taxon>
        <taxon>Spermatophyta</taxon>
        <taxon>Magnoliopsida</taxon>
        <taxon>Liliopsida</taxon>
        <taxon>Poales</taxon>
        <taxon>Poaceae</taxon>
        <taxon>PACMAD clade</taxon>
        <taxon>Chloridoideae</taxon>
        <taxon>Eragrostideae</taxon>
        <taxon>Eragrostidinae</taxon>
        <taxon>Eragrostis</taxon>
    </lineage>
</organism>
<evidence type="ECO:0000313" key="1">
    <source>
        <dbReference type="EMBL" id="TVU21939.1"/>
    </source>
</evidence>
<accession>A0A5J9UDZ3</accession>
<dbReference type="Proteomes" id="UP000324897">
    <property type="component" value="Unassembled WGS sequence"/>
</dbReference>
<gene>
    <name evidence="1" type="ORF">EJB05_31610</name>
</gene>
<protein>
    <submittedName>
        <fullName evidence="1">Uncharacterized protein</fullName>
    </submittedName>
</protein>
<dbReference type="EMBL" id="RWGY01000026">
    <property type="protein sequence ID" value="TVU21939.1"/>
    <property type="molecule type" value="Genomic_DNA"/>
</dbReference>
<feature type="non-terminal residue" evidence="1">
    <location>
        <position position="1"/>
    </location>
</feature>
<reference evidence="1 2" key="1">
    <citation type="journal article" date="2019" name="Sci. Rep.">
        <title>A high-quality genome of Eragrostis curvula grass provides insights into Poaceae evolution and supports new strategies to enhance forage quality.</title>
        <authorList>
            <person name="Carballo J."/>
            <person name="Santos B.A.C.M."/>
            <person name="Zappacosta D."/>
            <person name="Garbus I."/>
            <person name="Selva J.P."/>
            <person name="Gallo C.A."/>
            <person name="Diaz A."/>
            <person name="Albertini E."/>
            <person name="Caccamo M."/>
            <person name="Echenique V."/>
        </authorList>
    </citation>
    <scope>NUCLEOTIDE SEQUENCE [LARGE SCALE GENOMIC DNA]</scope>
    <source>
        <strain evidence="2">cv. Victoria</strain>
        <tissue evidence="1">Leaf</tissue>
    </source>
</reference>
<comment type="caution">
    <text evidence="1">The sequence shown here is derived from an EMBL/GenBank/DDBJ whole genome shotgun (WGS) entry which is preliminary data.</text>
</comment>
<dbReference type="OrthoDB" id="1726667at2759"/>
<dbReference type="AlphaFoldDB" id="A0A5J9UDZ3"/>